<organism evidence="2 3">
    <name type="scientific">Bacillus thermozeamaize</name>
    <dbReference type="NCBI Taxonomy" id="230954"/>
    <lineage>
        <taxon>Bacteria</taxon>
        <taxon>Bacillati</taxon>
        <taxon>Bacillota</taxon>
        <taxon>Bacilli</taxon>
        <taxon>Bacillales</taxon>
        <taxon>Bacillaceae</taxon>
        <taxon>Bacillus</taxon>
    </lineage>
</organism>
<evidence type="ECO:0000259" key="1">
    <source>
        <dbReference type="Pfam" id="PF01425"/>
    </source>
</evidence>
<dbReference type="PANTHER" id="PTHR11895">
    <property type="entry name" value="TRANSAMIDASE"/>
    <property type="match status" value="1"/>
</dbReference>
<dbReference type="GO" id="GO:0003824">
    <property type="term" value="F:catalytic activity"/>
    <property type="evidence" value="ECO:0007669"/>
    <property type="project" value="InterPro"/>
</dbReference>
<dbReference type="InterPro" id="IPR000120">
    <property type="entry name" value="Amidase"/>
</dbReference>
<dbReference type="Pfam" id="PF01425">
    <property type="entry name" value="Amidase"/>
    <property type="match status" value="1"/>
</dbReference>
<evidence type="ECO:0000313" key="2">
    <source>
        <dbReference type="EMBL" id="OUM88717.1"/>
    </source>
</evidence>
<reference evidence="3" key="1">
    <citation type="submission" date="2016-06" db="EMBL/GenBank/DDBJ databases">
        <authorList>
            <person name="Nascimento L."/>
            <person name="Pereira R.V."/>
            <person name="Martins L.F."/>
            <person name="Quaggio R.B."/>
            <person name="Silva A.M."/>
            <person name="Setubal J.C."/>
        </authorList>
    </citation>
    <scope>NUCLEOTIDE SEQUENCE [LARGE SCALE GENOMIC DNA]</scope>
</reference>
<dbReference type="EMBL" id="LZRT01000057">
    <property type="protein sequence ID" value="OUM88717.1"/>
    <property type="molecule type" value="Genomic_DNA"/>
</dbReference>
<dbReference type="PANTHER" id="PTHR11895:SF67">
    <property type="entry name" value="AMIDASE DOMAIN-CONTAINING PROTEIN"/>
    <property type="match status" value="1"/>
</dbReference>
<accession>A0A1Y3PRC3</accession>
<dbReference type="InterPro" id="IPR023631">
    <property type="entry name" value="Amidase_dom"/>
</dbReference>
<dbReference type="Gene3D" id="3.90.1300.10">
    <property type="entry name" value="Amidase signature (AS) domain"/>
    <property type="match status" value="1"/>
</dbReference>
<dbReference type="InterPro" id="IPR036928">
    <property type="entry name" value="AS_sf"/>
</dbReference>
<gene>
    <name evidence="2" type="ORF">BAA01_00100</name>
</gene>
<dbReference type="PROSITE" id="PS00571">
    <property type="entry name" value="AMIDASES"/>
    <property type="match status" value="1"/>
</dbReference>
<dbReference type="AlphaFoldDB" id="A0A1Y3PRC3"/>
<proteinExistence type="predicted"/>
<dbReference type="SUPFAM" id="SSF75304">
    <property type="entry name" value="Amidase signature (AS) enzymes"/>
    <property type="match status" value="1"/>
</dbReference>
<sequence length="443" mass="46312">MPYPRCCDSPSEAVETALARIQAHPDANVFTAVFAEQAREEAKALEGQVGQGAASRVGRDELPLWGTAVSIKDLMRIKGYRMTGGTKAITFPVAAEDAVIVQRLRRAGAVIIGATNLHELAFGTTGVNPHFGTPANPAAPGHLPGGSSSGSAASVGFGMATFSIGTDTGGSIRIPAACCGIVGFKPSFGLLPTEGVFPLGFSLDHVGPLTRTVTEAAVLMDVLAGQPGRYTSGIEQVMLKGLRIGVPRNYFTLAQPEVRKAYEDTLDAARVAGAELVSVSLPLLEMAPAAYLCTSGVEAVAIHYHTLVRNGDKLGRDVRIRLSANVFIPAYARIRAQQLRTLLFQQLSEVFRTVDVLAVPTLPIVPPPVGQNTVQLGDVKAATTLALLRNTSPFNLTGLPAISLPVAGDADGAPVGLQLVGPYGGDAQVLGAARAVERELFHV</sequence>
<dbReference type="Proteomes" id="UP000196475">
    <property type="component" value="Unassembled WGS sequence"/>
</dbReference>
<comment type="caution">
    <text evidence="2">The sequence shown here is derived from an EMBL/GenBank/DDBJ whole genome shotgun (WGS) entry which is preliminary data.</text>
</comment>
<evidence type="ECO:0000313" key="3">
    <source>
        <dbReference type="Proteomes" id="UP000196475"/>
    </source>
</evidence>
<name>A0A1Y3PRC3_9BACI</name>
<feature type="domain" description="Amidase" evidence="1">
    <location>
        <begin position="12"/>
        <end position="430"/>
    </location>
</feature>
<protein>
    <recommendedName>
        <fullName evidence="1">Amidase domain-containing protein</fullName>
    </recommendedName>
</protein>
<dbReference type="InterPro" id="IPR020556">
    <property type="entry name" value="Amidase_CS"/>
</dbReference>